<evidence type="ECO:0000313" key="1">
    <source>
        <dbReference type="EMBL" id="GAI03672.1"/>
    </source>
</evidence>
<comment type="caution">
    <text evidence="1">The sequence shown here is derived from an EMBL/GenBank/DDBJ whole genome shotgun (WGS) entry which is preliminary data.</text>
</comment>
<organism evidence="1">
    <name type="scientific">marine sediment metagenome</name>
    <dbReference type="NCBI Taxonomy" id="412755"/>
    <lineage>
        <taxon>unclassified sequences</taxon>
        <taxon>metagenomes</taxon>
        <taxon>ecological metagenomes</taxon>
    </lineage>
</organism>
<accession>X1K9I5</accession>
<reference evidence="1" key="1">
    <citation type="journal article" date="2014" name="Front. Microbiol.">
        <title>High frequency of phylogenetically diverse reductive dehalogenase-homologous genes in deep subseafloor sedimentary metagenomes.</title>
        <authorList>
            <person name="Kawai M."/>
            <person name="Futagami T."/>
            <person name="Toyoda A."/>
            <person name="Takaki Y."/>
            <person name="Nishi S."/>
            <person name="Hori S."/>
            <person name="Arai W."/>
            <person name="Tsubouchi T."/>
            <person name="Morono Y."/>
            <person name="Uchiyama I."/>
            <person name="Ito T."/>
            <person name="Fujiyama A."/>
            <person name="Inagaki F."/>
            <person name="Takami H."/>
        </authorList>
    </citation>
    <scope>NUCLEOTIDE SEQUENCE</scope>
    <source>
        <strain evidence="1">Expedition CK06-06</strain>
    </source>
</reference>
<proteinExistence type="predicted"/>
<dbReference type="EMBL" id="BARV01012406">
    <property type="protein sequence ID" value="GAI03672.1"/>
    <property type="molecule type" value="Genomic_DNA"/>
</dbReference>
<name>X1K9I5_9ZZZZ</name>
<gene>
    <name evidence="1" type="ORF">S06H3_22994</name>
</gene>
<dbReference type="AlphaFoldDB" id="X1K9I5"/>
<sequence>MNKNQIVLKLVLDEIGFDIVEIGVFLKRKILQKKTYLLQLTGVDLGYRYNWYIYGPYCPALANDVFALREEIEHDKEFEEYELNPKTKKKLRILLDTILVIPPGIEEHERLELLASLHYLKHIAYWAGKGNPKFNEVFQKLIES</sequence>
<protein>
    <submittedName>
        <fullName evidence="1">Uncharacterized protein</fullName>
    </submittedName>
</protein>
<feature type="non-terminal residue" evidence="1">
    <location>
        <position position="144"/>
    </location>
</feature>